<evidence type="ECO:0000313" key="3">
    <source>
        <dbReference type="EMBL" id="KAK5112394.1"/>
    </source>
</evidence>
<accession>A0AAN7TMN8</accession>
<dbReference type="AlphaFoldDB" id="A0AAN7TMN8"/>
<sequence length="472" mass="51610">MATPSHARPSENLRSAHGAHQATKSSANFHGIDFNCTDGTPEAPTTKDFDPAETQDEIIKWFGSHPDGEAPALRLIVAKLPCPHSDRTSWKPEIPFRQDILEYAIWQHSAYTNLLPSRGGGCAALLDEPVCFVLQTPVDLGPFCSLAMSKRGIVVKGIFLYRASLSADGEAYFDPLRMMENETVISGWRSTGMQIIALPIAVAKSHALYITRELDDLASMLSTIEAELSSHTIGTRTEALTPLTRTLQTTTSRLLAAERRINFQTSLLSAIETVTSSHKRNTPTWPPLAPLKNNLESWSHDLSTIPRRVSAAQGTIQTLIQHHNEALNLDIATSSHRMMEAALKDNATMKTIAIMTMIFLPSTAVASFFSMGMFDWGASGGRGGAEGQVVSKWLWIFFVIAVPLTGLVIGLWWVWLKRHERRIGRMVGDGSAGDGGVGTEAAGGARTMSDDGFRDEVEMERFCAGGKANDFR</sequence>
<dbReference type="Proteomes" id="UP001310890">
    <property type="component" value="Unassembled WGS sequence"/>
</dbReference>
<feature type="transmembrane region" description="Helical" evidence="2">
    <location>
        <begin position="352"/>
        <end position="374"/>
    </location>
</feature>
<feature type="region of interest" description="Disordered" evidence="1">
    <location>
        <begin position="1"/>
        <end position="22"/>
    </location>
</feature>
<keyword evidence="2" id="KW-0472">Membrane</keyword>
<proteinExistence type="predicted"/>
<dbReference type="GO" id="GO:0016020">
    <property type="term" value="C:membrane"/>
    <property type="evidence" value="ECO:0007669"/>
    <property type="project" value="InterPro"/>
</dbReference>
<evidence type="ECO:0000313" key="4">
    <source>
        <dbReference type="Proteomes" id="UP001310890"/>
    </source>
</evidence>
<comment type="caution">
    <text evidence="3">The sequence shown here is derived from an EMBL/GenBank/DDBJ whole genome shotgun (WGS) entry which is preliminary data.</text>
</comment>
<evidence type="ECO:0000256" key="2">
    <source>
        <dbReference type="SAM" id="Phobius"/>
    </source>
</evidence>
<dbReference type="EMBL" id="JAVRRL010000031">
    <property type="protein sequence ID" value="KAK5112394.1"/>
    <property type="molecule type" value="Genomic_DNA"/>
</dbReference>
<organism evidence="3 4">
    <name type="scientific">Meristemomyces frigidus</name>
    <dbReference type="NCBI Taxonomy" id="1508187"/>
    <lineage>
        <taxon>Eukaryota</taxon>
        <taxon>Fungi</taxon>
        <taxon>Dikarya</taxon>
        <taxon>Ascomycota</taxon>
        <taxon>Pezizomycotina</taxon>
        <taxon>Dothideomycetes</taxon>
        <taxon>Dothideomycetidae</taxon>
        <taxon>Mycosphaerellales</taxon>
        <taxon>Teratosphaeriaceae</taxon>
        <taxon>Meristemomyces</taxon>
    </lineage>
</organism>
<name>A0AAN7TMN8_9PEZI</name>
<reference evidence="3" key="1">
    <citation type="submission" date="2023-08" db="EMBL/GenBank/DDBJ databases">
        <title>Black Yeasts Isolated from many extreme environments.</title>
        <authorList>
            <person name="Coleine C."/>
            <person name="Stajich J.E."/>
            <person name="Selbmann L."/>
        </authorList>
    </citation>
    <scope>NUCLEOTIDE SEQUENCE</scope>
    <source>
        <strain evidence="3">CCFEE 5401</strain>
    </source>
</reference>
<dbReference type="InterPro" id="IPR002523">
    <property type="entry name" value="MgTranspt_CorA/ZnTranspt_ZntB"/>
</dbReference>
<protein>
    <submittedName>
        <fullName evidence="3">Uncharacterized protein</fullName>
    </submittedName>
</protein>
<dbReference type="Gene3D" id="1.20.58.340">
    <property type="entry name" value="Magnesium transport protein CorA, transmembrane region"/>
    <property type="match status" value="1"/>
</dbReference>
<keyword evidence="2" id="KW-0812">Transmembrane</keyword>
<keyword evidence="2" id="KW-1133">Transmembrane helix</keyword>
<gene>
    <name evidence="3" type="ORF">LTR62_004357</name>
</gene>
<feature type="transmembrane region" description="Helical" evidence="2">
    <location>
        <begin position="394"/>
        <end position="416"/>
    </location>
</feature>
<evidence type="ECO:0000256" key="1">
    <source>
        <dbReference type="SAM" id="MobiDB-lite"/>
    </source>
</evidence>
<dbReference type="GO" id="GO:0046873">
    <property type="term" value="F:metal ion transmembrane transporter activity"/>
    <property type="evidence" value="ECO:0007669"/>
    <property type="project" value="InterPro"/>
</dbReference>
<dbReference type="Pfam" id="PF01544">
    <property type="entry name" value="CorA"/>
    <property type="match status" value="1"/>
</dbReference>